<dbReference type="EMBL" id="JAGIKZ010000016">
    <property type="protein sequence ID" value="MBP2242135.1"/>
    <property type="molecule type" value="Genomic_DNA"/>
</dbReference>
<accession>A0ABS4RGW6</accession>
<comment type="caution">
    <text evidence="1">The sequence shown here is derived from an EMBL/GenBank/DDBJ whole genome shotgun (WGS) entry which is preliminary data.</text>
</comment>
<keyword evidence="2" id="KW-1185">Reference proteome</keyword>
<organism evidence="1 2">
    <name type="scientific">Cytobacillus eiseniae</name>
    <dbReference type="NCBI Taxonomy" id="762947"/>
    <lineage>
        <taxon>Bacteria</taxon>
        <taxon>Bacillati</taxon>
        <taxon>Bacillota</taxon>
        <taxon>Bacilli</taxon>
        <taxon>Bacillales</taxon>
        <taxon>Bacillaceae</taxon>
        <taxon>Cytobacillus</taxon>
    </lineage>
</organism>
<evidence type="ECO:0000313" key="2">
    <source>
        <dbReference type="Proteomes" id="UP001519293"/>
    </source>
</evidence>
<gene>
    <name evidence="1" type="ORF">J2Z40_002708</name>
</gene>
<name>A0ABS4RGW6_9BACI</name>
<evidence type="ECO:0008006" key="3">
    <source>
        <dbReference type="Google" id="ProtNLM"/>
    </source>
</evidence>
<proteinExistence type="predicted"/>
<sequence length="33" mass="3961">MKLLQGLSQEEINEIHTSMLLIQKKLDGWRDYE</sequence>
<evidence type="ECO:0000313" key="1">
    <source>
        <dbReference type="EMBL" id="MBP2242135.1"/>
    </source>
</evidence>
<protein>
    <recommendedName>
        <fullName evidence="3">MarR family transcriptional regulator</fullName>
    </recommendedName>
</protein>
<reference evidence="1 2" key="1">
    <citation type="submission" date="2021-03" db="EMBL/GenBank/DDBJ databases">
        <title>Genomic Encyclopedia of Type Strains, Phase IV (KMG-IV): sequencing the most valuable type-strain genomes for metagenomic binning, comparative biology and taxonomic classification.</title>
        <authorList>
            <person name="Goeker M."/>
        </authorList>
    </citation>
    <scope>NUCLEOTIDE SEQUENCE [LARGE SCALE GENOMIC DNA]</scope>
    <source>
        <strain evidence="1 2">DSM 26675</strain>
    </source>
</reference>
<dbReference type="Proteomes" id="UP001519293">
    <property type="component" value="Unassembled WGS sequence"/>
</dbReference>